<dbReference type="OrthoDB" id="6412372at2759"/>
<comment type="caution">
    <text evidence="6">The sequence shown here is derived from an EMBL/GenBank/DDBJ whole genome shotgun (WGS) entry which is preliminary data.</text>
</comment>
<feature type="compositionally biased region" description="Low complexity" evidence="1">
    <location>
        <begin position="2573"/>
        <end position="2583"/>
    </location>
</feature>
<evidence type="ECO:0000259" key="2">
    <source>
        <dbReference type="Pfam" id="PF14222"/>
    </source>
</evidence>
<feature type="domain" description="Cell morphogenesis central region" evidence="4">
    <location>
        <begin position="1816"/>
        <end position="1909"/>
    </location>
</feature>
<feature type="region of interest" description="Disordered" evidence="1">
    <location>
        <begin position="2376"/>
        <end position="2409"/>
    </location>
</feature>
<evidence type="ECO:0000256" key="1">
    <source>
        <dbReference type="SAM" id="MobiDB-lite"/>
    </source>
</evidence>
<evidence type="ECO:0000259" key="4">
    <source>
        <dbReference type="Pfam" id="PF14228"/>
    </source>
</evidence>
<feature type="compositionally biased region" description="Basic and acidic residues" evidence="1">
    <location>
        <begin position="1538"/>
        <end position="1567"/>
    </location>
</feature>
<dbReference type="SUPFAM" id="SSF48371">
    <property type="entry name" value="ARM repeat"/>
    <property type="match status" value="1"/>
</dbReference>
<dbReference type="InterPro" id="IPR025481">
    <property type="entry name" value="Cell_Morphogen_C"/>
</dbReference>
<feature type="domain" description="Cell morphogenesis protein C-terminal" evidence="3">
    <location>
        <begin position="2068"/>
        <end position="2318"/>
    </location>
</feature>
<feature type="compositionally biased region" description="Polar residues" evidence="1">
    <location>
        <begin position="2391"/>
        <end position="2409"/>
    </location>
</feature>
<feature type="domain" description="Protein furry C-terminal" evidence="5">
    <location>
        <begin position="2618"/>
        <end position="2944"/>
    </location>
</feature>
<feature type="compositionally biased region" description="Polar residues" evidence="1">
    <location>
        <begin position="1987"/>
        <end position="2009"/>
    </location>
</feature>
<feature type="region of interest" description="Disordered" evidence="1">
    <location>
        <begin position="2526"/>
        <end position="2608"/>
    </location>
</feature>
<dbReference type="Proteomes" id="UP000499080">
    <property type="component" value="Unassembled WGS sequence"/>
</dbReference>
<keyword evidence="7" id="KW-1185">Reference proteome</keyword>
<evidence type="ECO:0000313" key="6">
    <source>
        <dbReference type="EMBL" id="GBM95379.1"/>
    </source>
</evidence>
<dbReference type="Pfam" id="PF14228">
    <property type="entry name" value="MOR2-PAG1_mid"/>
    <property type="match status" value="4"/>
</dbReference>
<feature type="domain" description="Cell morphogenesis central region" evidence="4">
    <location>
        <begin position="1413"/>
        <end position="1463"/>
    </location>
</feature>
<dbReference type="InterPro" id="IPR016024">
    <property type="entry name" value="ARM-type_fold"/>
</dbReference>
<proteinExistence type="predicted"/>
<dbReference type="InterPro" id="IPR029473">
    <property type="entry name" value="MOR2-PAG1_mid"/>
</dbReference>
<gene>
    <name evidence="6" type="primary">FRY_1</name>
    <name evidence="6" type="ORF">AVEN_250030_1</name>
</gene>
<dbReference type="GO" id="GO:0005938">
    <property type="term" value="C:cell cortex"/>
    <property type="evidence" value="ECO:0007669"/>
    <property type="project" value="TreeGrafter"/>
</dbReference>
<evidence type="ECO:0000259" key="5">
    <source>
        <dbReference type="Pfam" id="PF19421"/>
    </source>
</evidence>
<feature type="region of interest" description="Disordered" evidence="1">
    <location>
        <begin position="1582"/>
        <end position="1602"/>
    </location>
</feature>
<dbReference type="Pfam" id="PF14225">
    <property type="entry name" value="MOR2-PAG1_C"/>
    <property type="match status" value="1"/>
</dbReference>
<dbReference type="PANTHER" id="PTHR12295">
    <property type="entry name" value="FURRY-RELATED"/>
    <property type="match status" value="1"/>
</dbReference>
<dbReference type="InterPro" id="IPR045842">
    <property type="entry name" value="Fry_C"/>
</dbReference>
<feature type="region of interest" description="Disordered" evidence="1">
    <location>
        <begin position="1766"/>
        <end position="1793"/>
    </location>
</feature>
<evidence type="ECO:0000259" key="3">
    <source>
        <dbReference type="Pfam" id="PF14225"/>
    </source>
</evidence>
<dbReference type="Pfam" id="PF19421">
    <property type="entry name" value="Fry_C"/>
    <property type="match status" value="2"/>
</dbReference>
<sequence>MASNEAKGQSNCYNICTQSQLPWGVRKERQTFPSGINIDIEVKPGEFILRTLFAEFTVQAERKIDLVLAEPLERPLSKSLQRGEDALFDQLLSAFGSVAEHCLPSLLRTLFAWYDRQGVDSPLSQELRMRCDSKSKGDVQEKTEKDYLHERRDLAVEFIFCLVLIEVLKQLSVHPGHDDLVMYIENLAFKHFRFREGAQTGPNAQNVNIIADLYAEVIGVLAQSRFQSVRKRFVAELKELRSKEPSPITTHSIISLLMGMKFFRVKMVPIEEFEASFQFMQECATYFLEVKDKDIKHALAGLFVEILVPVAATVKNEVNVPCLKTFVEMLYSHTLDLCTKKKHSLALFPLVTCLLCVSQKLFFLQNWHYFLAMCLSHLKNRDPKMCRVALESLYRLLWVYMIRIKCESNTATQSRLQSIVNSLFPKGSKAIVPRDTPLNIFVKIIQFVAQERLDFAMKEIVFDLLSVGRPIKIILTPERMSIALRAFLVVADSLQQKEGDPPMPRTVGVLPSGNTLRVKKTFLNKMLTDETARTIGMSHYHPYVRKVFDDILKALDVQFGRPLMMTTVQNINKEPDDMITGERKPKIDLFRTCVAAVPRLIPDGMSRHDLVDLLSRLTVHMDEELRALAFQSLQNMTLDFPDWREDVIYGFVQFMLREVNDTFPQLLDNALRMLLQFLTNWKNALTAQSQNSLKKTSHEQNKIDHLCSVLHLVEAVALVMLCHCRLPPRRLSVHILKETKALLKILVPSCEEDYVSEAIDQCCPMVVEKCLPLLPPAEKAALLSASHIDLQWLTERNSSVWTSGLHDTTEGSNKLSSNLEISENAGLDPWCVCLMGFIDNSTLLKRCPTAVAHSWTIVYSRITTLFSYLDLNPVSDNRASLLRPAPVVKKALNERELHLTLWRNYLMFACRIAPPNCNPPARFIPTELNLSSSPDSITSERSDSRSPNHSYVQVSSLFKQITPLLRSEQADLRDSVVLGLCKVNHLAVKDLMEELVIYIREAIDRKQENVRRRRRRDVLRVQLARVLELIAEQGTFGISNCVLDRDASSLNTTFVEYIDGARLYLESENDKDALGIVQEIKQHFCGFIHKLIKSFSLENRHNLLGCDLRRNLFYLFASWSGKYGSHFGVGDRKIVKEEPCSDFEFSALQAMSAVLCCGPCFDLQGLSEEGPFYSWLNDLLNADVEKIYLLAQETVVLLLEFNSDSGTLLDWLVDCCYTGDIQMADGCFNALATIFSVREYPCDHYMAIINVTLLNTGCPRSKIQETAFQLLQILDHRFFGSCTSISVDGETDAVNKNVVLRRKNHQFYDALFSSGYPCTQMQLSHHLAQLHPELTMPIFSEITSRLQTARPAVRQNLLQYVLPWLYNMELVDPNITHCSPLPHLSRIQEFCSSETCQSIVLERREGWGSAEATEMVLNNLFYITARFVNDHPHEIEDLWASLCKCWPNNLKVIIRYLFIVTGLAPTELLVYAKRVVLFMAKARPEKLLDEMMADMQTVETLNCLIERTETPPFFRVTSIRKESSHSDDGGSSSQPDAPRSEVTLERGTLHTKRHSTESGCEKDSQIRKDACGSESLHSSCNMTATGKMNPGPSSTTASDDGQNTVISSVEEDNFLLLCHVTDEPVKPETPQPHPLPMPEFGGFYAPLTEFLPDSSQPVTGFHRCNLAVMLLVDVIDGISIDWSPHVPLMLHVIFLGLDHTRPLVHEHCKTLLLKLLIVLTKHDDHLGVARILLNNKTRELGYGLPLQNFVPKINFTEQKLFEESEITEIKNPQSPTDDTESTSSREQDSGSCETLANEEAIVSKILELNKLTPNVSDTIKSLIDYLAGKKGHALWSYEDITAKVWSVKSAEQLSTFLQHILFVFKESIPMAHIQDRWAQIALQLALSCSSRHYAGRSLQIFRALKVPLNARMLSDILSRLVETVTEQGEDMQGYVTELMLTLEEAIDSLDSAFKISDIMKDFFKSTPNLNKESNRKSAPPITVTHPGHSSGSSNPLPMASSHQRSTSYSGRKYPDSPTIEIKDLRNRSNTDIDVRLRSNNLGRSRSAQSLKMADEQFSQEDRMTLLSQFFWIAVSLLESDYEHEFLLAVRLLEKVMTKLPLERTDCQEKLEKIQMQIKWSNFPGVHALLLKGCASPATFDSTIKILTQFTPLLDIPIVDPSESLAFPFHVMALLPYLLLNYDDPNTLCIKSAENIAQVCMEKSKKLENLATVMMLYSRRSFSKESFQWTKCVVKYLYDAYCHIFLNLITFLVEILEKGSQNLIPHVLGILYCVLHYLDVTSSAQTINSDLLRVISRYIEGPQWKDALKILKLVVTRSSTLAAPPAPFTIGSSAADCVSIASNTSFADSEFGTKRELPGRTMEFTIDLSQTPVVGQKYLLKDSPKDGEKEGSSASPRRSLSHNHSFTENGSVGWKRPWLSQARTREHLIGLLTSCGQRVGLPKSPSVIFSQSSDIIEHQSSMCSSTEEISATNNESADSKLEDGHPEHAQFGVFKDFDFLEYELESQEGESMDNFNWGVRRRSLTNYDGSTDDVSKPKLSLNMSNSTLSPRKEESSDDEIGSVSPLDDVHPDLPSSSSGYVFPPSSLPLSEHRRRPISPASGSTHSLASDGDLTLSITSPSFSPLAAIHLPPGSEDIEDMWRAHVRELMSDASGNIASNTYQIMSRLFKEMFRRVTRLTRECCQMISHMDGFRSVASHFLTMLDVLINQVECPFIHIDPEIMLHLERHKFCVLEIQEHWETFLEKQEHTMECMDSMKSAIKLEQLGEPIPEGTVEEHRVDLCRCLYKLHFQLLLLLESYVKLLSLLTNRIQQINVVDLSQDITSVKNEVIRAVEDTESDRLSPSEQPDVSSLSQQEAETILLELVHTRKWGKAIRHLHCYRAMFPGSIFGNSEEDDIDVILGIYAKHLCENRTGYFMMSQEEHDIANVCRQLMDISLQLSSVLHNLEHSQQDRNQDSAFRRSEC</sequence>
<dbReference type="GO" id="GO:0030427">
    <property type="term" value="C:site of polarized growth"/>
    <property type="evidence" value="ECO:0007669"/>
    <property type="project" value="TreeGrafter"/>
</dbReference>
<evidence type="ECO:0000313" key="7">
    <source>
        <dbReference type="Proteomes" id="UP000499080"/>
    </source>
</evidence>
<reference evidence="6 7" key="1">
    <citation type="journal article" date="2019" name="Sci. Rep.">
        <title>Orb-weaving spider Araneus ventricosus genome elucidates the spidroin gene catalogue.</title>
        <authorList>
            <person name="Kono N."/>
            <person name="Nakamura H."/>
            <person name="Ohtoshi R."/>
            <person name="Moran D.A.P."/>
            <person name="Shinohara A."/>
            <person name="Yoshida Y."/>
            <person name="Fujiwara M."/>
            <person name="Mori M."/>
            <person name="Tomita M."/>
            <person name="Arakawa K."/>
        </authorList>
    </citation>
    <scope>NUCLEOTIDE SEQUENCE [LARGE SCALE GENOMIC DNA]</scope>
</reference>
<feature type="compositionally biased region" description="Polar residues" evidence="1">
    <location>
        <begin position="2465"/>
        <end position="2475"/>
    </location>
</feature>
<accession>A0A4Y2K0N0</accession>
<feature type="region of interest" description="Disordered" evidence="1">
    <location>
        <begin position="2465"/>
        <end position="2484"/>
    </location>
</feature>
<feature type="compositionally biased region" description="Polar residues" evidence="1">
    <location>
        <begin position="1770"/>
        <end position="1782"/>
    </location>
</feature>
<feature type="region of interest" description="Disordered" evidence="1">
    <location>
        <begin position="1520"/>
        <end position="1567"/>
    </location>
</feature>
<feature type="compositionally biased region" description="Basic and acidic residues" evidence="1">
    <location>
        <begin position="2378"/>
        <end position="2390"/>
    </location>
</feature>
<feature type="region of interest" description="Disordered" evidence="1">
    <location>
        <begin position="1967"/>
        <end position="2024"/>
    </location>
</feature>
<dbReference type="InterPro" id="IPR025614">
    <property type="entry name" value="Cell_morpho_N"/>
</dbReference>
<name>A0A4Y2K0N0_ARAVE</name>
<dbReference type="InterPro" id="IPR039867">
    <property type="entry name" value="Furry/Tao3/Mor2"/>
</dbReference>
<dbReference type="EMBL" id="BGPR01004052">
    <property type="protein sequence ID" value="GBM95379.1"/>
    <property type="molecule type" value="Genomic_DNA"/>
</dbReference>
<feature type="domain" description="Protein furry C-terminal" evidence="5">
    <location>
        <begin position="2354"/>
        <end position="2557"/>
    </location>
</feature>
<feature type="domain" description="Cell morphogenesis central region" evidence="4">
    <location>
        <begin position="1662"/>
        <end position="1721"/>
    </location>
</feature>
<dbReference type="GO" id="GO:0031175">
    <property type="term" value="P:neuron projection development"/>
    <property type="evidence" value="ECO:0007669"/>
    <property type="project" value="TreeGrafter"/>
</dbReference>
<organism evidence="6 7">
    <name type="scientific">Araneus ventricosus</name>
    <name type="common">Orbweaver spider</name>
    <name type="synonym">Epeira ventricosa</name>
    <dbReference type="NCBI Taxonomy" id="182803"/>
    <lineage>
        <taxon>Eukaryota</taxon>
        <taxon>Metazoa</taxon>
        <taxon>Ecdysozoa</taxon>
        <taxon>Arthropoda</taxon>
        <taxon>Chelicerata</taxon>
        <taxon>Arachnida</taxon>
        <taxon>Araneae</taxon>
        <taxon>Araneomorphae</taxon>
        <taxon>Entelegynae</taxon>
        <taxon>Araneoidea</taxon>
        <taxon>Araneidae</taxon>
        <taxon>Araneus</taxon>
    </lineage>
</organism>
<protein>
    <submittedName>
        <fullName evidence="6">Protein furry</fullName>
    </submittedName>
</protein>
<feature type="domain" description="Cell morphogenesis central region" evidence="4">
    <location>
        <begin position="1198"/>
        <end position="1370"/>
    </location>
</feature>
<dbReference type="Pfam" id="PF14222">
    <property type="entry name" value="MOR2-PAG1_N"/>
    <property type="match status" value="1"/>
</dbReference>
<dbReference type="GO" id="GO:0000902">
    <property type="term" value="P:cell morphogenesis"/>
    <property type="evidence" value="ECO:0007669"/>
    <property type="project" value="InterPro"/>
</dbReference>
<feature type="domain" description="Cell morphogenesis protein N-terminal" evidence="2">
    <location>
        <begin position="150"/>
        <end position="682"/>
    </location>
</feature>
<dbReference type="PANTHER" id="PTHR12295:SF30">
    <property type="entry name" value="PROTEIN FURRY"/>
    <property type="match status" value="1"/>
</dbReference>